<evidence type="ECO:0000256" key="12">
    <source>
        <dbReference type="ARBA" id="ARBA00038388"/>
    </source>
</evidence>
<evidence type="ECO:0000256" key="2">
    <source>
        <dbReference type="ARBA" id="ARBA00022448"/>
    </source>
</evidence>
<evidence type="ECO:0000256" key="4">
    <source>
        <dbReference type="ARBA" id="ARBA00022519"/>
    </source>
</evidence>
<dbReference type="GO" id="GO:0046677">
    <property type="term" value="P:response to antibiotic"/>
    <property type="evidence" value="ECO:0007669"/>
    <property type="project" value="UniProtKB-KW"/>
</dbReference>
<dbReference type="InterPro" id="IPR025857">
    <property type="entry name" value="MacB_PCD"/>
</dbReference>
<evidence type="ECO:0000256" key="5">
    <source>
        <dbReference type="ARBA" id="ARBA00022692"/>
    </source>
</evidence>
<dbReference type="CDD" id="cd03255">
    <property type="entry name" value="ABC_MJ0796_LolCDE_FtsE"/>
    <property type="match status" value="1"/>
</dbReference>
<dbReference type="InterPro" id="IPR017871">
    <property type="entry name" value="ABC_transporter-like_CS"/>
</dbReference>
<dbReference type="InterPro" id="IPR003593">
    <property type="entry name" value="AAA+_ATPase"/>
</dbReference>
<feature type="transmembrane region" description="Helical" evidence="14">
    <location>
        <begin position="612"/>
        <end position="634"/>
    </location>
</feature>
<evidence type="ECO:0000256" key="3">
    <source>
        <dbReference type="ARBA" id="ARBA00022475"/>
    </source>
</evidence>
<keyword evidence="3" id="KW-1003">Cell membrane</keyword>
<feature type="compositionally biased region" description="Basic and acidic residues" evidence="13">
    <location>
        <begin position="227"/>
        <end position="243"/>
    </location>
</feature>
<comment type="similarity">
    <text evidence="12">Belongs to the ABC transporter superfamily. Macrolide exporter (TC 3.A.1.122) family.</text>
</comment>
<feature type="region of interest" description="Disordered" evidence="13">
    <location>
        <begin position="227"/>
        <end position="249"/>
    </location>
</feature>
<evidence type="ECO:0000256" key="9">
    <source>
        <dbReference type="ARBA" id="ARBA00022989"/>
    </source>
</evidence>
<dbReference type="InterPro" id="IPR027417">
    <property type="entry name" value="P-loop_NTPase"/>
</dbReference>
<evidence type="ECO:0000259" key="15">
    <source>
        <dbReference type="PROSITE" id="PS50893"/>
    </source>
</evidence>
<dbReference type="Gene3D" id="3.40.50.300">
    <property type="entry name" value="P-loop containing nucleotide triphosphate hydrolases"/>
    <property type="match status" value="1"/>
</dbReference>
<evidence type="ECO:0000256" key="6">
    <source>
        <dbReference type="ARBA" id="ARBA00022741"/>
    </source>
</evidence>
<dbReference type="InterPro" id="IPR003838">
    <property type="entry name" value="ABC3_permease_C"/>
</dbReference>
<evidence type="ECO:0000256" key="13">
    <source>
        <dbReference type="SAM" id="MobiDB-lite"/>
    </source>
</evidence>
<dbReference type="PANTHER" id="PTHR30572">
    <property type="entry name" value="MEMBRANE COMPONENT OF TRANSPORTER-RELATED"/>
    <property type="match status" value="1"/>
</dbReference>
<dbReference type="Pfam" id="PF02687">
    <property type="entry name" value="FtsX"/>
    <property type="match status" value="1"/>
</dbReference>
<dbReference type="SUPFAM" id="SSF52540">
    <property type="entry name" value="P-loop containing nucleoside triphosphate hydrolases"/>
    <property type="match status" value="1"/>
</dbReference>
<dbReference type="FunFam" id="3.40.50.300:FF:000032">
    <property type="entry name" value="Export ABC transporter ATP-binding protein"/>
    <property type="match status" value="1"/>
</dbReference>
<name>A0A4U0PZ33_9NEIS</name>
<evidence type="ECO:0000313" key="16">
    <source>
        <dbReference type="EMBL" id="TJZ73520.1"/>
    </source>
</evidence>
<dbReference type="Pfam" id="PF00005">
    <property type="entry name" value="ABC_tran"/>
    <property type="match status" value="1"/>
</dbReference>
<sequence>MGDNIPLIALSGLYRRFPAGDTEVVILNDIHLAIGRGEMVAIMGQSGSGKSTLMNILGGLDSPSAGSYRFDGIEVGSLDDDGLAALRREHFGFIFQRYHLISALNAEENVAMPAIYAGMDNTARAERAGQLLGRLGLADRLHHRPSQLSGGQQQRVSIARALMNGGEVILADEPTGALDSRSGEEVLATLKELHARGHTVILVTHDAQVAAQAERVIEIKDGRIVADRRNPGAHDDAQPRDRPAPPAHPSGLMANWGRFLEAFSMAWRSLVANRLRTLLTMLGIIIGIASVVSIVALGEGMQQSVLQNLSSLGATNIDIMPGSGLSDDRSGGVRTLRESDLIALAAEPYVEAVTPMSQKQQRMRFRNIDSNATVYGVAPSYFDVRGQKIEQGSNFSQQDVQRQAQVAVIGENTRKTFFDTGSGLGEIILIGNVPLQVIGVAEAKSSGWGGDSLEVWVPYSTAASRIFGQQHFNRLTVKIREGLPTKAAEEALTQRLLLAHGTQDFYTRNMEDILESVEASTRNIKMFLTMIGVISLVVGGIGVMNIMLVSVTERTHEIGIRMAVGARQSDIMRQFLIEAIMVCMVGGGIGIALSLGLGAVVDRLVTDFQMIFSLQSILTAVVCATLVGVVFGFLPARRAAQLAPIEALARE</sequence>
<keyword evidence="5 14" id="KW-0812">Transmembrane</keyword>
<protein>
    <submittedName>
        <fullName evidence="16">MacB family efflux pump subunit</fullName>
    </submittedName>
</protein>
<evidence type="ECO:0000256" key="10">
    <source>
        <dbReference type="ARBA" id="ARBA00023136"/>
    </source>
</evidence>
<feature type="transmembrane region" description="Helical" evidence="14">
    <location>
        <begin position="278"/>
        <end position="298"/>
    </location>
</feature>
<dbReference type="SMART" id="SM00382">
    <property type="entry name" value="AAA"/>
    <property type="match status" value="1"/>
</dbReference>
<dbReference type="Proteomes" id="UP000310016">
    <property type="component" value="Unassembled WGS sequence"/>
</dbReference>
<dbReference type="PROSITE" id="PS50893">
    <property type="entry name" value="ABC_TRANSPORTER_2"/>
    <property type="match status" value="1"/>
</dbReference>
<dbReference type="GO" id="GO:0016887">
    <property type="term" value="F:ATP hydrolysis activity"/>
    <property type="evidence" value="ECO:0007669"/>
    <property type="project" value="InterPro"/>
</dbReference>
<evidence type="ECO:0000256" key="11">
    <source>
        <dbReference type="ARBA" id="ARBA00023251"/>
    </source>
</evidence>
<dbReference type="Pfam" id="PF12704">
    <property type="entry name" value="MacB_PCD"/>
    <property type="match status" value="1"/>
</dbReference>
<evidence type="ECO:0000256" key="14">
    <source>
        <dbReference type="SAM" id="Phobius"/>
    </source>
</evidence>
<dbReference type="PROSITE" id="PS00211">
    <property type="entry name" value="ABC_TRANSPORTER_1"/>
    <property type="match status" value="1"/>
</dbReference>
<dbReference type="GO" id="GO:0022857">
    <property type="term" value="F:transmembrane transporter activity"/>
    <property type="evidence" value="ECO:0007669"/>
    <property type="project" value="UniProtKB-ARBA"/>
</dbReference>
<dbReference type="InterPro" id="IPR003439">
    <property type="entry name" value="ABC_transporter-like_ATP-bd"/>
</dbReference>
<proteinExistence type="inferred from homology"/>
<keyword evidence="10 14" id="KW-0472">Membrane</keyword>
<keyword evidence="11" id="KW-0046">Antibiotic resistance</keyword>
<keyword evidence="7" id="KW-0067">ATP-binding</keyword>
<reference evidence="16 17" key="1">
    <citation type="submission" date="2019-04" db="EMBL/GenBank/DDBJ databases">
        <title>Chitiniphilus eburnea sp. nov., a novel chitinolytic bacterium isolated from aquaculture sludge.</title>
        <authorList>
            <person name="Sheng M."/>
        </authorList>
    </citation>
    <scope>NUCLEOTIDE SEQUENCE [LARGE SCALE GENOMIC DNA]</scope>
    <source>
        <strain evidence="16 17">HX-2-15</strain>
    </source>
</reference>
<evidence type="ECO:0000256" key="8">
    <source>
        <dbReference type="ARBA" id="ARBA00022967"/>
    </source>
</evidence>
<evidence type="ECO:0000256" key="7">
    <source>
        <dbReference type="ARBA" id="ARBA00022840"/>
    </source>
</evidence>
<dbReference type="EMBL" id="SUMF01000009">
    <property type="protein sequence ID" value="TJZ73520.1"/>
    <property type="molecule type" value="Genomic_DNA"/>
</dbReference>
<keyword evidence="17" id="KW-1185">Reference proteome</keyword>
<keyword evidence="2" id="KW-0813">Transport</keyword>
<dbReference type="GO" id="GO:0005524">
    <property type="term" value="F:ATP binding"/>
    <property type="evidence" value="ECO:0007669"/>
    <property type="project" value="UniProtKB-KW"/>
</dbReference>
<keyword evidence="9 14" id="KW-1133">Transmembrane helix</keyword>
<evidence type="ECO:0000256" key="1">
    <source>
        <dbReference type="ARBA" id="ARBA00004429"/>
    </source>
</evidence>
<keyword evidence="4" id="KW-0997">Cell inner membrane</keyword>
<dbReference type="GO" id="GO:0005886">
    <property type="term" value="C:plasma membrane"/>
    <property type="evidence" value="ECO:0007669"/>
    <property type="project" value="UniProtKB-SubCell"/>
</dbReference>
<dbReference type="InterPro" id="IPR017911">
    <property type="entry name" value="MacB-like_ATP-bd"/>
</dbReference>
<dbReference type="InterPro" id="IPR050250">
    <property type="entry name" value="Macrolide_Exporter_MacB"/>
</dbReference>
<evidence type="ECO:0000313" key="17">
    <source>
        <dbReference type="Proteomes" id="UP000310016"/>
    </source>
</evidence>
<organism evidence="16 17">
    <name type="scientific">Chitiniphilus eburneus</name>
    <dbReference type="NCBI Taxonomy" id="2571148"/>
    <lineage>
        <taxon>Bacteria</taxon>
        <taxon>Pseudomonadati</taxon>
        <taxon>Pseudomonadota</taxon>
        <taxon>Betaproteobacteria</taxon>
        <taxon>Neisseriales</taxon>
        <taxon>Chitinibacteraceae</taxon>
        <taxon>Chitiniphilus</taxon>
    </lineage>
</organism>
<feature type="domain" description="ABC transporter" evidence="15">
    <location>
        <begin position="8"/>
        <end position="246"/>
    </location>
</feature>
<comment type="caution">
    <text evidence="16">The sequence shown here is derived from an EMBL/GenBank/DDBJ whole genome shotgun (WGS) entry which is preliminary data.</text>
</comment>
<gene>
    <name evidence="16" type="primary">macB</name>
    <name evidence="16" type="ORF">FAZ21_10020</name>
</gene>
<keyword evidence="6" id="KW-0547">Nucleotide-binding</keyword>
<accession>A0A4U0PZ33</accession>
<dbReference type="OrthoDB" id="4814201at2"/>
<dbReference type="GO" id="GO:0098796">
    <property type="term" value="C:membrane protein complex"/>
    <property type="evidence" value="ECO:0007669"/>
    <property type="project" value="UniProtKB-ARBA"/>
</dbReference>
<dbReference type="RefSeq" id="WP_136773309.1">
    <property type="nucleotide sequence ID" value="NZ_CP156074.1"/>
</dbReference>
<feature type="transmembrane region" description="Helical" evidence="14">
    <location>
        <begin position="575"/>
        <end position="600"/>
    </location>
</feature>
<feature type="transmembrane region" description="Helical" evidence="14">
    <location>
        <begin position="526"/>
        <end position="551"/>
    </location>
</feature>
<keyword evidence="8" id="KW-1278">Translocase</keyword>
<dbReference type="PANTHER" id="PTHR30572:SF7">
    <property type="entry name" value="MACROLIDE EXPORT ATP-BINDING_PERMEASE PROTEIN MACB"/>
    <property type="match status" value="1"/>
</dbReference>
<dbReference type="AlphaFoldDB" id="A0A4U0PZ33"/>
<comment type="subcellular location">
    <subcellularLocation>
        <location evidence="1">Cell inner membrane</location>
        <topology evidence="1">Multi-pass membrane protein</topology>
    </subcellularLocation>
</comment>